<keyword evidence="2" id="KW-1185">Reference proteome</keyword>
<proteinExistence type="predicted"/>
<comment type="caution">
    <text evidence="1">The sequence shown here is derived from an EMBL/GenBank/DDBJ whole genome shotgun (WGS) entry which is preliminary data.</text>
</comment>
<dbReference type="PANTHER" id="PTHR37450">
    <property type="entry name" value="CIPC PROTEIN"/>
    <property type="match status" value="1"/>
</dbReference>
<gene>
    <name evidence="1" type="ORF">K7432_014511</name>
</gene>
<reference evidence="1 2" key="1">
    <citation type="submission" date="2023-04" db="EMBL/GenBank/DDBJ databases">
        <title>Genome of Basidiobolus ranarum AG-B5.</title>
        <authorList>
            <person name="Stajich J.E."/>
            <person name="Carter-House D."/>
            <person name="Gryganskyi A."/>
        </authorList>
    </citation>
    <scope>NUCLEOTIDE SEQUENCE [LARGE SCALE GENOMIC DNA]</scope>
    <source>
        <strain evidence="1 2">AG-B5</strain>
    </source>
</reference>
<dbReference type="EMBL" id="JASJQH010001671">
    <property type="protein sequence ID" value="KAK9760961.1"/>
    <property type="molecule type" value="Genomic_DNA"/>
</dbReference>
<evidence type="ECO:0000313" key="2">
    <source>
        <dbReference type="Proteomes" id="UP001479436"/>
    </source>
</evidence>
<dbReference type="Proteomes" id="UP001479436">
    <property type="component" value="Unassembled WGS sequence"/>
</dbReference>
<dbReference type="PANTHER" id="PTHR37450:SF1">
    <property type="entry name" value="CIPC PROTEIN"/>
    <property type="match status" value="1"/>
</dbReference>
<sequence>MFDFENLLGLGESSQAHQQVYGGGGNHESSLTHEIIAGAAGFEAMKSYENHLRNTGEQPSHSLMKEMLAGFASAEVDKLVETKGLDWVDAEKAKRQAKAQAHRLAEEKYGGGAGY</sequence>
<protein>
    <recommendedName>
        <fullName evidence="3">CipC protein</fullName>
    </recommendedName>
</protein>
<evidence type="ECO:0008006" key="3">
    <source>
        <dbReference type="Google" id="ProtNLM"/>
    </source>
</evidence>
<name>A0ABR2WHL4_9FUNG</name>
<accession>A0ABR2WHL4</accession>
<dbReference type="Pfam" id="PF12585">
    <property type="entry name" value="DUF3759"/>
    <property type="match status" value="1"/>
</dbReference>
<evidence type="ECO:0000313" key="1">
    <source>
        <dbReference type="EMBL" id="KAK9760961.1"/>
    </source>
</evidence>
<organism evidence="1 2">
    <name type="scientific">Basidiobolus ranarum</name>
    <dbReference type="NCBI Taxonomy" id="34480"/>
    <lineage>
        <taxon>Eukaryota</taxon>
        <taxon>Fungi</taxon>
        <taxon>Fungi incertae sedis</taxon>
        <taxon>Zoopagomycota</taxon>
        <taxon>Entomophthoromycotina</taxon>
        <taxon>Basidiobolomycetes</taxon>
        <taxon>Basidiobolales</taxon>
        <taxon>Basidiobolaceae</taxon>
        <taxon>Basidiobolus</taxon>
    </lineage>
</organism>
<dbReference type="InterPro" id="IPR022234">
    <property type="entry name" value="DUF3759"/>
</dbReference>